<evidence type="ECO:0000256" key="1">
    <source>
        <dbReference type="SAM" id="MobiDB-lite"/>
    </source>
</evidence>
<dbReference type="RefSeq" id="WP_074461259.1">
    <property type="nucleotide sequence ID" value="NZ_FMUR01000004.1"/>
</dbReference>
<keyword evidence="3" id="KW-1185">Reference proteome</keyword>
<dbReference type="OrthoDB" id="2064346at2"/>
<protein>
    <submittedName>
        <fullName evidence="2">Uncharacterized protein</fullName>
    </submittedName>
</protein>
<organism evidence="2 3">
    <name type="scientific">Butyrivibrio hungatei</name>
    <dbReference type="NCBI Taxonomy" id="185008"/>
    <lineage>
        <taxon>Bacteria</taxon>
        <taxon>Bacillati</taxon>
        <taxon>Bacillota</taxon>
        <taxon>Clostridia</taxon>
        <taxon>Lachnospirales</taxon>
        <taxon>Lachnospiraceae</taxon>
        <taxon>Butyrivibrio</taxon>
    </lineage>
</organism>
<dbReference type="AlphaFoldDB" id="A0A1G5B090"/>
<gene>
    <name evidence="2" type="ORF">SAMN02910451_00463</name>
</gene>
<evidence type="ECO:0000313" key="3">
    <source>
        <dbReference type="Proteomes" id="UP000183047"/>
    </source>
</evidence>
<dbReference type="EMBL" id="FMUR01000004">
    <property type="protein sequence ID" value="SCX83569.1"/>
    <property type="molecule type" value="Genomic_DNA"/>
</dbReference>
<dbReference type="Proteomes" id="UP000183047">
    <property type="component" value="Unassembled WGS sequence"/>
</dbReference>
<reference evidence="3" key="1">
    <citation type="submission" date="2016-10" db="EMBL/GenBank/DDBJ databases">
        <authorList>
            <person name="Varghese N."/>
            <person name="Submissions S."/>
        </authorList>
    </citation>
    <scope>NUCLEOTIDE SEQUENCE [LARGE SCALE GENOMIC DNA]</scope>
    <source>
        <strain evidence="3">XBD2006</strain>
    </source>
</reference>
<feature type="region of interest" description="Disordered" evidence="1">
    <location>
        <begin position="40"/>
        <end position="98"/>
    </location>
</feature>
<evidence type="ECO:0000313" key="2">
    <source>
        <dbReference type="EMBL" id="SCX83569.1"/>
    </source>
</evidence>
<name>A0A1G5B090_9FIRM</name>
<feature type="compositionally biased region" description="Polar residues" evidence="1">
    <location>
        <begin position="40"/>
        <end position="51"/>
    </location>
</feature>
<proteinExistence type="predicted"/>
<accession>A0A1G5B090</accession>
<sequence length="131" mass="14566">MSINRIDFGVIAASNEVSAVKASEDARPMMDRQNFQTQFNEEVDNQRNSVIQKDDVSGAKVSADAGEKGGNEYSGDGGKNRKKKQDEKNENNPILERQLSVEKMEKISEHMLDRNGKPVDLGISHGFDLKI</sequence>